<sequence>MKKRIIAIERQYASGGREIGKRLSQRLGIPYYDGQLLLIAAEKYGLNPGEVKDNDEKINRSFLYSVAAAVENFQGSDRGTLPYRIYQAQSETIRRLAMEGPCIFIGRCAGELLRESGKCLNVFIYASSMEKRRERANRVDQIPMADVDRYIRMKDKQRRDYCKQYTNREWGNLMNYDLCLNSSELGYDTCVELIEKAF</sequence>
<protein>
    <submittedName>
        <fullName evidence="1">Cytidylate kinase-like family protein</fullName>
    </submittedName>
</protein>
<dbReference type="GO" id="GO:0016301">
    <property type="term" value="F:kinase activity"/>
    <property type="evidence" value="ECO:0007669"/>
    <property type="project" value="UniProtKB-KW"/>
</dbReference>
<dbReference type="InterPro" id="IPR027417">
    <property type="entry name" value="P-loop_NTPase"/>
</dbReference>
<reference evidence="1" key="2">
    <citation type="submission" date="2021-04" db="EMBL/GenBank/DDBJ databases">
        <authorList>
            <person name="Gilroy R."/>
        </authorList>
    </citation>
    <scope>NUCLEOTIDE SEQUENCE</scope>
    <source>
        <strain evidence="1">USAMLcec2-132</strain>
    </source>
</reference>
<reference evidence="1" key="1">
    <citation type="journal article" date="2021" name="PeerJ">
        <title>Extensive microbial diversity within the chicken gut microbiome revealed by metagenomics and culture.</title>
        <authorList>
            <person name="Gilroy R."/>
            <person name="Ravi A."/>
            <person name="Getino M."/>
            <person name="Pursley I."/>
            <person name="Horton D.L."/>
            <person name="Alikhan N.F."/>
            <person name="Baker D."/>
            <person name="Gharbi K."/>
            <person name="Hall N."/>
            <person name="Watson M."/>
            <person name="Adriaenssens E.M."/>
            <person name="Foster-Nyarko E."/>
            <person name="Jarju S."/>
            <person name="Secka A."/>
            <person name="Antonio M."/>
            <person name="Oren A."/>
            <person name="Chaudhuri R.R."/>
            <person name="La Ragione R."/>
            <person name="Hildebrand F."/>
            <person name="Pallen M.J."/>
        </authorList>
    </citation>
    <scope>NUCLEOTIDE SEQUENCE</scope>
    <source>
        <strain evidence="1">USAMLcec2-132</strain>
    </source>
</reference>
<organism evidence="1 2">
    <name type="scientific">Candidatus Eisenbergiella merdavium</name>
    <dbReference type="NCBI Taxonomy" id="2838551"/>
    <lineage>
        <taxon>Bacteria</taxon>
        <taxon>Bacillati</taxon>
        <taxon>Bacillota</taxon>
        <taxon>Clostridia</taxon>
        <taxon>Lachnospirales</taxon>
        <taxon>Lachnospiraceae</taxon>
        <taxon>Eisenbergiella</taxon>
    </lineage>
</organism>
<comment type="caution">
    <text evidence="1">The sequence shown here is derived from an EMBL/GenBank/DDBJ whole genome shotgun (WGS) entry which is preliminary data.</text>
</comment>
<evidence type="ECO:0000313" key="1">
    <source>
        <dbReference type="EMBL" id="HJC24430.1"/>
    </source>
</evidence>
<dbReference type="EMBL" id="DWWS01000044">
    <property type="protein sequence ID" value="HJC24430.1"/>
    <property type="molecule type" value="Genomic_DNA"/>
</dbReference>
<keyword evidence="1" id="KW-0418">Kinase</keyword>
<accession>A0A9D2NI97</accession>
<proteinExistence type="predicted"/>
<dbReference type="Pfam" id="PF13189">
    <property type="entry name" value="Cytidylate_kin2"/>
    <property type="match status" value="1"/>
</dbReference>
<dbReference type="Proteomes" id="UP000823891">
    <property type="component" value="Unassembled WGS sequence"/>
</dbReference>
<gene>
    <name evidence="1" type="ORF">H9761_12085</name>
</gene>
<dbReference type="AlphaFoldDB" id="A0A9D2NI97"/>
<name>A0A9D2NI97_9FIRM</name>
<dbReference type="Gene3D" id="3.40.50.300">
    <property type="entry name" value="P-loop containing nucleotide triphosphate hydrolases"/>
    <property type="match status" value="1"/>
</dbReference>
<keyword evidence="1" id="KW-0808">Transferase</keyword>
<evidence type="ECO:0000313" key="2">
    <source>
        <dbReference type="Proteomes" id="UP000823891"/>
    </source>
</evidence>
<dbReference type="SUPFAM" id="SSF52540">
    <property type="entry name" value="P-loop containing nucleoside triphosphate hydrolases"/>
    <property type="match status" value="1"/>
</dbReference>